<keyword evidence="1" id="KW-0433">Leucine-rich repeat</keyword>
<dbReference type="KEGG" id="hro:HELRODRAFT_179696"/>
<name>T1FF15_HELRO</name>
<evidence type="ECO:0008006" key="7">
    <source>
        <dbReference type="Google" id="ProtNLM"/>
    </source>
</evidence>
<gene>
    <name evidence="5" type="primary">20207414</name>
    <name evidence="4" type="ORF">HELRODRAFT_179696</name>
</gene>
<reference evidence="5" key="3">
    <citation type="submission" date="2015-06" db="UniProtKB">
        <authorList>
            <consortium name="EnsemblMetazoa"/>
        </authorList>
    </citation>
    <scope>IDENTIFICATION</scope>
</reference>
<dbReference type="PROSITE" id="PS51450">
    <property type="entry name" value="LRR"/>
    <property type="match status" value="8"/>
</dbReference>
<proteinExistence type="predicted"/>
<dbReference type="InParanoid" id="T1FF15"/>
<dbReference type="SMART" id="SM00369">
    <property type="entry name" value="LRR_TYP"/>
    <property type="match status" value="12"/>
</dbReference>
<feature type="region of interest" description="Disordered" evidence="3">
    <location>
        <begin position="546"/>
        <end position="565"/>
    </location>
</feature>
<evidence type="ECO:0000256" key="1">
    <source>
        <dbReference type="ARBA" id="ARBA00022614"/>
    </source>
</evidence>
<evidence type="ECO:0000313" key="5">
    <source>
        <dbReference type="EnsemblMetazoa" id="HelroP179696"/>
    </source>
</evidence>
<feature type="region of interest" description="Disordered" evidence="3">
    <location>
        <begin position="369"/>
        <end position="409"/>
    </location>
</feature>
<evidence type="ECO:0000256" key="3">
    <source>
        <dbReference type="SAM" id="MobiDB-lite"/>
    </source>
</evidence>
<dbReference type="SMART" id="SM00365">
    <property type="entry name" value="LRR_SD22"/>
    <property type="match status" value="12"/>
</dbReference>
<reference evidence="6" key="1">
    <citation type="submission" date="2012-12" db="EMBL/GenBank/DDBJ databases">
        <authorList>
            <person name="Hellsten U."/>
            <person name="Grimwood J."/>
            <person name="Chapman J.A."/>
            <person name="Shapiro H."/>
            <person name="Aerts A."/>
            <person name="Otillar R.P."/>
            <person name="Terry A.Y."/>
            <person name="Boore J.L."/>
            <person name="Simakov O."/>
            <person name="Marletaz F."/>
            <person name="Cho S.-J."/>
            <person name="Edsinger-Gonzales E."/>
            <person name="Havlak P."/>
            <person name="Kuo D.-H."/>
            <person name="Larsson T."/>
            <person name="Lv J."/>
            <person name="Arendt D."/>
            <person name="Savage R."/>
            <person name="Osoegawa K."/>
            <person name="de Jong P."/>
            <person name="Lindberg D.R."/>
            <person name="Seaver E.C."/>
            <person name="Weisblat D.A."/>
            <person name="Putnam N.H."/>
            <person name="Grigoriev I.V."/>
            <person name="Rokhsar D.S."/>
        </authorList>
    </citation>
    <scope>NUCLEOTIDE SEQUENCE</scope>
</reference>
<dbReference type="GeneID" id="20207414"/>
<keyword evidence="6" id="KW-1185">Reference proteome</keyword>
<feature type="compositionally biased region" description="Low complexity" evidence="3">
    <location>
        <begin position="702"/>
        <end position="719"/>
    </location>
</feature>
<dbReference type="EMBL" id="KB097542">
    <property type="protein sequence ID" value="ESN95107.1"/>
    <property type="molecule type" value="Genomic_DNA"/>
</dbReference>
<feature type="compositionally biased region" description="Polar residues" evidence="3">
    <location>
        <begin position="720"/>
        <end position="738"/>
    </location>
</feature>
<sequence length="1288" mass="147860">MCGFDYFPNLQSLCIVGQSIDKIENISSLFKLKELWIVECCVKEICGLGSLLSLQKLYLYSNKISKMQNLQSLKSLRVLALNDNPISKIQGLKELTNLIELNLADCEIERIGSSLSHLINLDTLDLSGNPLFLLDDIKNLKTLTNLRHLSLKSKIHRKCCLTDLPNYNFYVIHHVTNLLTLDGEDVTNSVVKLSSTNMVNRKLVYYTMKRKACDKNYYKTLRCISQASDNKLKFIYDRLRQLNLFLCVKPDEENVNRVKPLIEKYHQLVRKYAACKDLVQSRFCSLDYARQSYDSIAVTKVTKVENGSLTYKFHHSIGQKCSGSDVSYWPPTRQLAYKKDLEYLFYVWEDGDDVSSELMTIVKDGVTRRRKKKMSGRRNNAKMTMTDKNNSAKNSSAKNSSAKNSPIKIPANDTKVTEMTTKMKERGDSNDALKNAGYGNDLRSAGYDNDRSSVGDRYDNDYVVYGDVIVIIISIRRAEERKSSSSSSSSSLCDCAVKQREWFILKPEFVLLEYIIEFEYLTKDEKHGLSFEERIDAVFDKQVLQRLHQQPQQPQQPQQQLQQQRQQQIRLLDDDDIDDDSYIDTINRHHNKIANLDGLYMLSQLYEFYASNNLVTSLSGIKHGMTKMKMMTLQNNQLTNTYGDVMIIICKLQNITHLDISCNYWRKAHKMKETLTKKLKYLVELDNQPVVKNIPSAQTTDQSNNNVQRSNNQSKNVSSFADQSPATTDSGDQSNSSAVFDGQSHRRISLGCATEKPTTFRPITSQQTSITSVSYRNSIIFNLNNFKQFKHIVWANFDGNNLFTIQGLESCRNTLLELSLADNHLKSANQIALFTKLEKLCLDDNYISNFSNSTFQPITNLSHLSIINNQVKQLAVFSCLLNLMEFYASNNEVEDLREVFHLKKLQKLLILDLENNPLTRTSEQYRMFTIYHIRTIKILDSCYIEKPELLKAKEIYGGMLTRDFLMDQLDRMNVEDVRTLDFPISSIQSIDLGNPSQFNNLISINLENNNLTSFSGLIYLKSLKVEFSGVGTLCLNNNRIECVFEKSKFKQKTLNNMVVYNSTPYAVEVIQMTVLDSLEVLHLGYNGIKDLQNLQLNFIPSLRALFLQGNEIARVEGLYGCHKLEELVLDKNRIRSLDELSLVNQQRTMRELHVEENRLRSLNNFGRLFALQRLFLGLNQLQEIMEIEKLSTLVNLIEISLSQNNKLQIIDGVPITESDRSRAELFYNEQVQQFNSPLMNINEQSALASIYVNQSNRLLKINNMQLVEKSLGGVNVMTSEMVDYNNHE</sequence>
<feature type="compositionally biased region" description="Basic residues" evidence="3">
    <location>
        <begin position="369"/>
        <end position="380"/>
    </location>
</feature>
<dbReference type="Proteomes" id="UP000015101">
    <property type="component" value="Unassembled WGS sequence"/>
</dbReference>
<organism evidence="5 6">
    <name type="scientific">Helobdella robusta</name>
    <name type="common">Californian leech</name>
    <dbReference type="NCBI Taxonomy" id="6412"/>
    <lineage>
        <taxon>Eukaryota</taxon>
        <taxon>Metazoa</taxon>
        <taxon>Spiralia</taxon>
        <taxon>Lophotrochozoa</taxon>
        <taxon>Annelida</taxon>
        <taxon>Clitellata</taxon>
        <taxon>Hirudinea</taxon>
        <taxon>Rhynchobdellida</taxon>
        <taxon>Glossiphoniidae</taxon>
        <taxon>Helobdella</taxon>
    </lineage>
</organism>
<dbReference type="eggNOG" id="KOG0531">
    <property type="taxonomic scope" value="Eukaryota"/>
</dbReference>
<dbReference type="Gene3D" id="3.80.10.10">
    <property type="entry name" value="Ribonuclease Inhibitor"/>
    <property type="match status" value="7"/>
</dbReference>
<dbReference type="EnsemblMetazoa" id="HelroT179696">
    <property type="protein sequence ID" value="HelroP179696"/>
    <property type="gene ID" value="HelroG179696"/>
</dbReference>
<dbReference type="PANTHER" id="PTHR46652:SF3">
    <property type="entry name" value="LEUCINE-RICH REPEAT-CONTAINING PROTEIN 9"/>
    <property type="match status" value="1"/>
</dbReference>
<dbReference type="Pfam" id="PF12799">
    <property type="entry name" value="LRR_4"/>
    <property type="match status" value="1"/>
</dbReference>
<reference evidence="4 6" key="2">
    <citation type="journal article" date="2013" name="Nature">
        <title>Insights into bilaterian evolution from three spiralian genomes.</title>
        <authorList>
            <person name="Simakov O."/>
            <person name="Marletaz F."/>
            <person name="Cho S.J."/>
            <person name="Edsinger-Gonzales E."/>
            <person name="Havlak P."/>
            <person name="Hellsten U."/>
            <person name="Kuo D.H."/>
            <person name="Larsson T."/>
            <person name="Lv J."/>
            <person name="Arendt D."/>
            <person name="Savage R."/>
            <person name="Osoegawa K."/>
            <person name="de Jong P."/>
            <person name="Grimwood J."/>
            <person name="Chapman J.A."/>
            <person name="Shapiro H."/>
            <person name="Aerts A."/>
            <person name="Otillar R.P."/>
            <person name="Terry A.Y."/>
            <person name="Boore J.L."/>
            <person name="Grigoriev I.V."/>
            <person name="Lindberg D.R."/>
            <person name="Seaver E.C."/>
            <person name="Weisblat D.A."/>
            <person name="Putnam N.H."/>
            <person name="Rokhsar D.S."/>
        </authorList>
    </citation>
    <scope>NUCLEOTIDE SEQUENCE</scope>
</reference>
<dbReference type="InterPro" id="IPR003591">
    <property type="entry name" value="Leu-rich_rpt_typical-subtyp"/>
</dbReference>
<dbReference type="SUPFAM" id="SSF52058">
    <property type="entry name" value="L domain-like"/>
    <property type="match status" value="2"/>
</dbReference>
<dbReference type="CTD" id="20207414"/>
<evidence type="ECO:0000313" key="4">
    <source>
        <dbReference type="EMBL" id="ESN95107.1"/>
    </source>
</evidence>
<dbReference type="OMA" id="HTAGNVR"/>
<feature type="compositionally biased region" description="Low complexity" evidence="3">
    <location>
        <begin position="388"/>
        <end position="405"/>
    </location>
</feature>
<accession>T1FF15</accession>
<dbReference type="EMBL" id="AMQM01006920">
    <property type="status" value="NOT_ANNOTATED_CDS"/>
    <property type="molecule type" value="Genomic_DNA"/>
</dbReference>
<dbReference type="InterPro" id="IPR050836">
    <property type="entry name" value="SDS22/Internalin_LRR"/>
</dbReference>
<dbReference type="InterPro" id="IPR032675">
    <property type="entry name" value="LRR_dom_sf"/>
</dbReference>
<dbReference type="HOGENOM" id="CLU_002627_0_0_1"/>
<dbReference type="RefSeq" id="XP_009026757.1">
    <property type="nucleotide sequence ID" value="XM_009028509.1"/>
</dbReference>
<dbReference type="InterPro" id="IPR001611">
    <property type="entry name" value="Leu-rich_rpt"/>
</dbReference>
<dbReference type="STRING" id="6412.T1FF15"/>
<feature type="region of interest" description="Disordered" evidence="3">
    <location>
        <begin position="695"/>
        <end position="743"/>
    </location>
</feature>
<protein>
    <recommendedName>
        <fullName evidence="7">Protein phosphatase 1 regulatory subunit 7</fullName>
    </recommendedName>
</protein>
<dbReference type="InterPro" id="IPR025875">
    <property type="entry name" value="Leu-rich_rpt_4"/>
</dbReference>
<keyword evidence="2" id="KW-0677">Repeat</keyword>
<dbReference type="PANTHER" id="PTHR46652">
    <property type="entry name" value="LEUCINE-RICH REPEAT AND IQ DOMAIN-CONTAINING PROTEIN 1-RELATED"/>
    <property type="match status" value="1"/>
</dbReference>
<dbReference type="OrthoDB" id="1517790at2759"/>
<evidence type="ECO:0000313" key="6">
    <source>
        <dbReference type="Proteomes" id="UP000015101"/>
    </source>
</evidence>
<dbReference type="SUPFAM" id="SSF52075">
    <property type="entry name" value="Outer arm dynein light chain 1"/>
    <property type="match status" value="1"/>
</dbReference>
<evidence type="ECO:0000256" key="2">
    <source>
        <dbReference type="ARBA" id="ARBA00022737"/>
    </source>
</evidence>